<keyword evidence="3" id="KW-0378">Hydrolase</keyword>
<dbReference type="InterPro" id="IPR005094">
    <property type="entry name" value="Endonuclease_MobA/VirD2"/>
</dbReference>
<feature type="compositionally biased region" description="Basic and acidic residues" evidence="1">
    <location>
        <begin position="543"/>
        <end position="567"/>
    </location>
</feature>
<dbReference type="EMBL" id="JAVDSW010000009">
    <property type="protein sequence ID" value="MDR6705348.1"/>
    <property type="molecule type" value="Genomic_DNA"/>
</dbReference>
<feature type="domain" description="MobA/VirD2-like nuclease" evidence="2">
    <location>
        <begin position="85"/>
        <end position="162"/>
    </location>
</feature>
<feature type="compositionally biased region" description="Polar residues" evidence="1">
    <location>
        <begin position="461"/>
        <end position="470"/>
    </location>
</feature>
<feature type="compositionally biased region" description="Gly residues" evidence="1">
    <location>
        <begin position="273"/>
        <end position="283"/>
    </location>
</feature>
<feature type="region of interest" description="Disordered" evidence="1">
    <location>
        <begin position="241"/>
        <end position="586"/>
    </location>
</feature>
<feature type="compositionally biased region" description="Polar residues" evidence="1">
    <location>
        <begin position="492"/>
        <end position="507"/>
    </location>
</feature>
<feature type="compositionally biased region" description="Polar residues" evidence="1">
    <location>
        <begin position="313"/>
        <end position="324"/>
    </location>
</feature>
<evidence type="ECO:0000313" key="3">
    <source>
        <dbReference type="EMBL" id="MDR6705348.1"/>
    </source>
</evidence>
<comment type="caution">
    <text evidence="3">The sequence shown here is derived from an EMBL/GenBank/DDBJ whole genome shotgun (WGS) entry which is preliminary data.</text>
</comment>
<dbReference type="Proteomes" id="UP001265315">
    <property type="component" value="Unassembled WGS sequence"/>
</dbReference>
<name>A0AAW8M1Q9_AGRTU</name>
<dbReference type="RefSeq" id="WP_111794442.1">
    <property type="nucleotide sequence ID" value="NZ_JAGIPM010000010.1"/>
</dbReference>
<feature type="compositionally biased region" description="Polar residues" evidence="1">
    <location>
        <begin position="286"/>
        <end position="297"/>
    </location>
</feature>
<proteinExistence type="predicted"/>
<organism evidence="3 4">
    <name type="scientific">Agrobacterium tumefaciens</name>
    <dbReference type="NCBI Taxonomy" id="358"/>
    <lineage>
        <taxon>Bacteria</taxon>
        <taxon>Pseudomonadati</taxon>
        <taxon>Pseudomonadota</taxon>
        <taxon>Alphaproteobacteria</taxon>
        <taxon>Hyphomicrobiales</taxon>
        <taxon>Rhizobiaceae</taxon>
        <taxon>Rhizobium/Agrobacterium group</taxon>
        <taxon>Agrobacterium</taxon>
        <taxon>Agrobacterium tumefaciens complex</taxon>
    </lineage>
</organism>
<protein>
    <submittedName>
        <fullName evidence="3">Type IV secretion system T-DNA border endonuclease VirD2</fullName>
    </submittedName>
</protein>
<keyword evidence="3" id="KW-0255">Endonuclease</keyword>
<keyword evidence="3" id="KW-0540">Nuclease</keyword>
<dbReference type="AlphaFoldDB" id="A0AAW8M1Q9"/>
<dbReference type="GO" id="GO:0004519">
    <property type="term" value="F:endonuclease activity"/>
    <property type="evidence" value="ECO:0007669"/>
    <property type="project" value="UniProtKB-KW"/>
</dbReference>
<evidence type="ECO:0000259" key="2">
    <source>
        <dbReference type="Pfam" id="PF03432"/>
    </source>
</evidence>
<feature type="compositionally biased region" description="Basic and acidic residues" evidence="1">
    <location>
        <begin position="411"/>
        <end position="435"/>
    </location>
</feature>
<reference evidence="3" key="1">
    <citation type="submission" date="2023-07" db="EMBL/GenBank/DDBJ databases">
        <title>Sorghum-associated microbial communities from plants grown in Nebraska, USA.</title>
        <authorList>
            <person name="Schachtman D."/>
        </authorList>
    </citation>
    <scope>NUCLEOTIDE SEQUENCE</scope>
    <source>
        <strain evidence="3">1457</strain>
    </source>
</reference>
<sequence length="586" mass="64722">MATQAIVHVVRRGGARSIKRICSQMEYLTRKRNPAERQRAQLPELQLQFSERHGAGFIPYDELPDWARRWGEQAGNYINGQQVGDAEQDMTSHIIFSLPAGTDKTAAYRAMRKAAEDVFGATIIREGDRGNPHEFDYLTAFHTDKPHPHLHVLVNRKSLQRDPDTKKHEWLKIARRNTRINYAVMRERFAYWAQQEGIDVEATSRLERGIETPSLSNEQFRINARNAVEVREQWDDLTVIAVDPTSQSRSATPEPAAGPSMQRPQGSGSASGQTGGGTGGGGNSRPDITTSGSGSMQSRHHDNIHLAPEAEPTSITRPSSTGSDTGIGPANNPAQDETNEGSPGEGSESRNNVVDTQRSREAEHQRRKQAERRNATREAEDAEGDRSRRRTPQNASPPESSSASRPISAIDDERNNEITRQQRERIERDHAAREVEDAEGDRRRRRIPGNSSLSPERDGGQSVTTPQENASAGRADLSPPPISSDARPEVPDNQSIANEQFQFTFSATPDGGGGGSSRNDADLPDETAAQAAARRAAVRARRRGDDLDRVVRTRGQKNADDLKRIEDGPVSGRLRNSTRPPPDRTR</sequence>
<feature type="compositionally biased region" description="Low complexity" evidence="1">
    <location>
        <begin position="396"/>
        <end position="409"/>
    </location>
</feature>
<evidence type="ECO:0000313" key="4">
    <source>
        <dbReference type="Proteomes" id="UP001265315"/>
    </source>
</evidence>
<gene>
    <name evidence="3" type="ORF">J2W61_005223</name>
</gene>
<evidence type="ECO:0000256" key="1">
    <source>
        <dbReference type="SAM" id="MobiDB-lite"/>
    </source>
</evidence>
<dbReference type="Pfam" id="PF03432">
    <property type="entry name" value="Relaxase"/>
    <property type="match status" value="1"/>
</dbReference>
<accession>A0AAW8M1Q9</accession>